<evidence type="ECO:0000313" key="2">
    <source>
        <dbReference type="Proteomes" id="UP000805193"/>
    </source>
</evidence>
<comment type="caution">
    <text evidence="1">The sequence shown here is derived from an EMBL/GenBank/DDBJ whole genome shotgun (WGS) entry which is preliminary data.</text>
</comment>
<accession>A0AC60Q0S7</accession>
<reference evidence="1 2" key="1">
    <citation type="journal article" date="2020" name="Cell">
        <title>Large-Scale Comparative Analyses of Tick Genomes Elucidate Their Genetic Diversity and Vector Capacities.</title>
        <authorList>
            <consortium name="Tick Genome and Microbiome Consortium (TIGMIC)"/>
            <person name="Jia N."/>
            <person name="Wang J."/>
            <person name="Shi W."/>
            <person name="Du L."/>
            <person name="Sun Y."/>
            <person name="Zhan W."/>
            <person name="Jiang J.F."/>
            <person name="Wang Q."/>
            <person name="Zhang B."/>
            <person name="Ji P."/>
            <person name="Bell-Sakyi L."/>
            <person name="Cui X.M."/>
            <person name="Yuan T.T."/>
            <person name="Jiang B.G."/>
            <person name="Yang W.F."/>
            <person name="Lam T.T."/>
            <person name="Chang Q.C."/>
            <person name="Ding S.J."/>
            <person name="Wang X.J."/>
            <person name="Zhu J.G."/>
            <person name="Ruan X.D."/>
            <person name="Zhao L."/>
            <person name="Wei J.T."/>
            <person name="Ye R.Z."/>
            <person name="Que T.C."/>
            <person name="Du C.H."/>
            <person name="Zhou Y.H."/>
            <person name="Cheng J.X."/>
            <person name="Dai P.F."/>
            <person name="Guo W.B."/>
            <person name="Han X.H."/>
            <person name="Huang E.J."/>
            <person name="Li L.F."/>
            <person name="Wei W."/>
            <person name="Gao Y.C."/>
            <person name="Liu J.Z."/>
            <person name="Shao H.Z."/>
            <person name="Wang X."/>
            <person name="Wang C.C."/>
            <person name="Yang T.C."/>
            <person name="Huo Q.B."/>
            <person name="Li W."/>
            <person name="Chen H.Y."/>
            <person name="Chen S.E."/>
            <person name="Zhou L.G."/>
            <person name="Ni X.B."/>
            <person name="Tian J.H."/>
            <person name="Sheng Y."/>
            <person name="Liu T."/>
            <person name="Pan Y.S."/>
            <person name="Xia L.Y."/>
            <person name="Li J."/>
            <person name="Zhao F."/>
            <person name="Cao W.C."/>
        </authorList>
    </citation>
    <scope>NUCLEOTIDE SEQUENCE [LARGE SCALE GENOMIC DNA]</scope>
    <source>
        <strain evidence="1">Iper-2018</strain>
    </source>
</reference>
<gene>
    <name evidence="1" type="ORF">HPB47_025734</name>
</gene>
<dbReference type="EMBL" id="JABSTQ010009650">
    <property type="protein sequence ID" value="KAG0427227.1"/>
    <property type="molecule type" value="Genomic_DNA"/>
</dbReference>
<protein>
    <submittedName>
        <fullName evidence="1">Uncharacterized protein</fullName>
    </submittedName>
</protein>
<keyword evidence="2" id="KW-1185">Reference proteome</keyword>
<name>A0AC60Q0S7_IXOPE</name>
<dbReference type="Proteomes" id="UP000805193">
    <property type="component" value="Unassembled WGS sequence"/>
</dbReference>
<evidence type="ECO:0000313" key="1">
    <source>
        <dbReference type="EMBL" id="KAG0427227.1"/>
    </source>
</evidence>
<sequence>MPLDPLLLTTEKPPPASAYDTAPGKKNRRRDGPYRTYTEPSINEDCIVATVWILLGLCATAVSIVVTQFGKQPGRYPMVQPTEEERRRPPDVAGQKHAGRDNDDDVADDRVVDVSASDQPSEHQHRPVPKPELSAPSSELESPLDLQPEPEPNSREGRELNYQPVVTSKATSGQSQTPDRTNRKHVVG</sequence>
<organism evidence="1 2">
    <name type="scientific">Ixodes persulcatus</name>
    <name type="common">Taiga tick</name>
    <dbReference type="NCBI Taxonomy" id="34615"/>
    <lineage>
        <taxon>Eukaryota</taxon>
        <taxon>Metazoa</taxon>
        <taxon>Ecdysozoa</taxon>
        <taxon>Arthropoda</taxon>
        <taxon>Chelicerata</taxon>
        <taxon>Arachnida</taxon>
        <taxon>Acari</taxon>
        <taxon>Parasitiformes</taxon>
        <taxon>Ixodida</taxon>
        <taxon>Ixodoidea</taxon>
        <taxon>Ixodidae</taxon>
        <taxon>Ixodinae</taxon>
        <taxon>Ixodes</taxon>
    </lineage>
</organism>
<proteinExistence type="predicted"/>